<evidence type="ECO:0000313" key="10">
    <source>
        <dbReference type="EMBL" id="QOS22887.1"/>
    </source>
</evidence>
<accession>A0A7M1W2U7</accession>
<dbReference type="Pfam" id="PF14602">
    <property type="entry name" value="Hexapep_2"/>
    <property type="match status" value="1"/>
</dbReference>
<feature type="site" description="Increases basicity of active site His" evidence="5">
    <location>
        <position position="145"/>
    </location>
</feature>
<feature type="active site" description="Proton acceptor" evidence="5">
    <location>
        <position position="144"/>
    </location>
</feature>
<dbReference type="PROSITE" id="PS00101">
    <property type="entry name" value="HEXAPEP_TRANSFERASES"/>
    <property type="match status" value="1"/>
</dbReference>
<evidence type="ECO:0000259" key="7">
    <source>
        <dbReference type="Pfam" id="PF17836"/>
    </source>
</evidence>
<dbReference type="InterPro" id="IPR020019">
    <property type="entry name" value="AcTrfase_PglD-like"/>
</dbReference>
<evidence type="ECO:0000256" key="1">
    <source>
        <dbReference type="ARBA" id="ARBA00007274"/>
    </source>
</evidence>
<sequence>MSDEVNLPIVMIGGGGHASVLAEILLTQGRDILAVISPEDVSQRSVFKGISILQKDEDILRFDKDKILLVNGIGMMPKSGFKKKINEYFLSLGYQFETVIADSAFVSPFSKIEIGAQILPMAMIQTGATVGSHSIINTGALVEHDCKIGAYNHIAPKATLCGEVETKESVYVGAGSTVIQGISIGSGAIVGAGASLTKSLEENTIAYPARAVIKTNS</sequence>
<feature type="domain" description="PglD N-terminal" evidence="7">
    <location>
        <begin position="9"/>
        <end position="74"/>
    </location>
</feature>
<dbReference type="PANTHER" id="PTHR43300">
    <property type="entry name" value="ACETYLTRANSFERASE"/>
    <property type="match status" value="1"/>
</dbReference>
<dbReference type="AlphaFoldDB" id="A0A7M1W2U7"/>
<keyword evidence="4 9" id="KW-0012">Acyltransferase</keyword>
<organism evidence="9">
    <name type="scientific">Vibrio parahaemolyticus</name>
    <dbReference type="NCBI Taxonomy" id="670"/>
    <lineage>
        <taxon>Bacteria</taxon>
        <taxon>Pseudomonadati</taxon>
        <taxon>Pseudomonadota</taxon>
        <taxon>Gammaproteobacteria</taxon>
        <taxon>Vibrionales</taxon>
        <taxon>Vibrionaceae</taxon>
        <taxon>Vibrio</taxon>
    </lineage>
</organism>
<dbReference type="EMBL" id="MT898183">
    <property type="protein sequence ID" value="QOS21291.1"/>
    <property type="molecule type" value="Genomic_DNA"/>
</dbReference>
<reference evidence="9" key="1">
    <citation type="submission" date="2020-08" db="EMBL/GenBank/DDBJ databases">
        <title>Genetic structure, function and evolution of capsule biosynthesis loci in Vibrio parahaemolyticus.</title>
        <authorList>
            <person name="Li L."/>
            <person name="Bian S."/>
        </authorList>
    </citation>
    <scope>NUCLEOTIDE SEQUENCE</scope>
    <source>
        <strain evidence="9">VP321</strain>
        <strain evidence="10">VP35</strain>
        <strain evidence="8">VP36</strain>
    </source>
</reference>
<dbReference type="PANTHER" id="PTHR43300:SF7">
    <property type="entry name" value="UDP-N-ACETYLBACILLOSAMINE N-ACETYLTRANSFERASE"/>
    <property type="match status" value="1"/>
</dbReference>
<evidence type="ECO:0000313" key="9">
    <source>
        <dbReference type="EMBL" id="QOS21291.1"/>
    </source>
</evidence>
<proteinExistence type="inferred from homology"/>
<evidence type="ECO:0000256" key="2">
    <source>
        <dbReference type="ARBA" id="ARBA00022679"/>
    </source>
</evidence>
<keyword evidence="2 9" id="KW-0808">Transferase</keyword>
<dbReference type="InterPro" id="IPR011004">
    <property type="entry name" value="Trimer_LpxA-like_sf"/>
</dbReference>
<dbReference type="EMBL" id="MT898226">
    <property type="protein sequence ID" value="QOS22887.1"/>
    <property type="molecule type" value="Genomic_DNA"/>
</dbReference>
<feature type="binding site" evidence="6">
    <location>
        <position position="153"/>
    </location>
    <ligand>
        <name>acetyl-CoA</name>
        <dbReference type="ChEBI" id="CHEBI:57288"/>
    </ligand>
</feature>
<dbReference type="GO" id="GO:0016746">
    <property type="term" value="F:acyltransferase activity"/>
    <property type="evidence" value="ECO:0007669"/>
    <property type="project" value="UniProtKB-KW"/>
</dbReference>
<feature type="binding site" evidence="6">
    <location>
        <position position="74"/>
    </location>
    <ligand>
        <name>substrate</name>
    </ligand>
</feature>
<protein>
    <submittedName>
        <fullName evidence="9">Putative acetyltransferase EpsM</fullName>
        <ecNumber evidence="9">2.3.1.-</ecNumber>
    </submittedName>
</protein>
<keyword evidence="3" id="KW-0677">Repeat</keyword>
<evidence type="ECO:0000256" key="4">
    <source>
        <dbReference type="ARBA" id="ARBA00023315"/>
    </source>
</evidence>
<dbReference type="Gene3D" id="2.160.10.10">
    <property type="entry name" value="Hexapeptide repeat proteins"/>
    <property type="match status" value="1"/>
</dbReference>
<dbReference type="InterPro" id="IPR001451">
    <property type="entry name" value="Hexapep"/>
</dbReference>
<comment type="similarity">
    <text evidence="1">Belongs to the transferase hexapeptide repeat family.</text>
</comment>
<dbReference type="RefSeq" id="WP_025631356.1">
    <property type="nucleotide sequence ID" value="NZ_JAZGSQ010000005.1"/>
</dbReference>
<dbReference type="EC" id="2.3.1.-" evidence="9"/>
<dbReference type="InterPro" id="IPR050179">
    <property type="entry name" value="Trans_hexapeptide_repeat"/>
</dbReference>
<evidence type="ECO:0000313" key="8">
    <source>
        <dbReference type="EMBL" id="QOS18522.1"/>
    </source>
</evidence>
<dbReference type="Pfam" id="PF17836">
    <property type="entry name" value="PglD_N"/>
    <property type="match status" value="1"/>
</dbReference>
<dbReference type="EMBL" id="MT898108">
    <property type="protein sequence ID" value="QOS18522.1"/>
    <property type="molecule type" value="Genomic_DNA"/>
</dbReference>
<dbReference type="InterPro" id="IPR018357">
    <property type="entry name" value="Hexapep_transf_CS"/>
</dbReference>
<evidence type="ECO:0000256" key="3">
    <source>
        <dbReference type="ARBA" id="ARBA00022737"/>
    </source>
</evidence>
<dbReference type="InterPro" id="IPR041561">
    <property type="entry name" value="PglD_N"/>
</dbReference>
<dbReference type="Gene3D" id="3.40.50.20">
    <property type="match status" value="1"/>
</dbReference>
<evidence type="ECO:0000256" key="5">
    <source>
        <dbReference type="PIRSR" id="PIRSR620019-1"/>
    </source>
</evidence>
<dbReference type="SUPFAM" id="SSF51161">
    <property type="entry name" value="Trimeric LpxA-like enzymes"/>
    <property type="match status" value="1"/>
</dbReference>
<evidence type="ECO:0000256" key="6">
    <source>
        <dbReference type="PIRSR" id="PIRSR620019-2"/>
    </source>
</evidence>
<dbReference type="NCBIfam" id="TIGR03570">
    <property type="entry name" value="NeuD_NnaD"/>
    <property type="match status" value="1"/>
</dbReference>
<gene>
    <name evidence="9" type="primary">epsM_1</name>
    <name evidence="9" type="ORF">VP321_00014</name>
    <name evidence="10" type="ORF">VP35_00014</name>
    <name evidence="8" type="ORF">VP36_00014</name>
</gene>
<dbReference type="CDD" id="cd03360">
    <property type="entry name" value="LbH_AT_putative"/>
    <property type="match status" value="1"/>
</dbReference>
<name>A0A7M1W2U7_VIBPH</name>